<dbReference type="InterPro" id="IPR036761">
    <property type="entry name" value="TTHA0802/YceI-like_sf"/>
</dbReference>
<dbReference type="AlphaFoldDB" id="A0A1M4UNR8"/>
<name>A0A1M4UNR8_9FLAO</name>
<proteinExistence type="predicted"/>
<keyword evidence="2" id="KW-1185">Reference proteome</keyword>
<dbReference type="EMBL" id="FQTW01000003">
    <property type="protein sequence ID" value="SHE58297.1"/>
    <property type="molecule type" value="Genomic_DNA"/>
</dbReference>
<evidence type="ECO:0000313" key="1">
    <source>
        <dbReference type="EMBL" id="SHE58297.1"/>
    </source>
</evidence>
<protein>
    <recommendedName>
        <fullName evidence="3">YceI-like domain-containing protein</fullName>
    </recommendedName>
</protein>
<organism evidence="1 2">
    <name type="scientific">Psychroflexus salarius</name>
    <dbReference type="NCBI Taxonomy" id="1155689"/>
    <lineage>
        <taxon>Bacteria</taxon>
        <taxon>Pseudomonadati</taxon>
        <taxon>Bacteroidota</taxon>
        <taxon>Flavobacteriia</taxon>
        <taxon>Flavobacteriales</taxon>
        <taxon>Flavobacteriaceae</taxon>
        <taxon>Psychroflexus</taxon>
    </lineage>
</organism>
<reference evidence="1 2" key="1">
    <citation type="submission" date="2016-11" db="EMBL/GenBank/DDBJ databases">
        <authorList>
            <person name="Jaros S."/>
            <person name="Januszkiewicz K."/>
            <person name="Wedrychowicz H."/>
        </authorList>
    </citation>
    <scope>NUCLEOTIDE SEQUENCE [LARGE SCALE GENOMIC DNA]</scope>
    <source>
        <strain evidence="1 2">DSM 25661</strain>
    </source>
</reference>
<accession>A0A1M4UNR8</accession>
<dbReference type="RefSeq" id="WP_073192485.1">
    <property type="nucleotide sequence ID" value="NZ_FQTW01000003.1"/>
</dbReference>
<dbReference type="STRING" id="1155689.SAMN05444278_10329"/>
<dbReference type="SUPFAM" id="SSF101874">
    <property type="entry name" value="YceI-like"/>
    <property type="match status" value="1"/>
</dbReference>
<gene>
    <name evidence="1" type="ORF">SAMN05444278_10329</name>
</gene>
<evidence type="ECO:0008006" key="3">
    <source>
        <dbReference type="Google" id="ProtNLM"/>
    </source>
</evidence>
<sequence length="186" mass="21053">MKALPYLFFILSFGFFISTNNTVDVHIKKGSQITISGQSNVNKFSCVYTTSIAPGCQIVDYNTLSSAIILDDAKIKLKSEAFDCGGRMINRDFNKLMQSEDYPYISITLTQINLKEDVFEVEALIKIAHQTNLYAFNILPQHNNNYKGNLKLNINDFDMEAPRKLLGTIQVDPVINIEFDLNLEVN</sequence>
<dbReference type="Gene3D" id="2.40.128.110">
    <property type="entry name" value="Lipid/polyisoprenoid-binding, YceI-like"/>
    <property type="match status" value="1"/>
</dbReference>
<dbReference type="OrthoDB" id="1121590at2"/>
<evidence type="ECO:0000313" key="2">
    <source>
        <dbReference type="Proteomes" id="UP000184462"/>
    </source>
</evidence>
<dbReference type="Proteomes" id="UP000184462">
    <property type="component" value="Unassembled WGS sequence"/>
</dbReference>